<dbReference type="Gene3D" id="1.10.10.10">
    <property type="entry name" value="Winged helix-like DNA-binding domain superfamily/Winged helix DNA-binding domain"/>
    <property type="match status" value="1"/>
</dbReference>
<keyword evidence="13" id="KW-1185">Reference proteome</keyword>
<accession>A0A815CRS3</accession>
<keyword evidence="8" id="KW-0175">Coiled coil</keyword>
<keyword evidence="6" id="KW-0539">Nucleus</keyword>
<evidence type="ECO:0000256" key="6">
    <source>
        <dbReference type="ARBA" id="ARBA00023242"/>
    </source>
</evidence>
<dbReference type="GO" id="GO:0003700">
    <property type="term" value="F:DNA-binding transcription factor activity"/>
    <property type="evidence" value="ECO:0007669"/>
    <property type="project" value="InterPro"/>
</dbReference>
<protein>
    <recommendedName>
        <fullName evidence="11">HSF-type DNA-binding domain-containing protein</fullName>
    </recommendedName>
</protein>
<dbReference type="PROSITE" id="PS00434">
    <property type="entry name" value="HSF_DOMAIN"/>
    <property type="match status" value="1"/>
</dbReference>
<feature type="region of interest" description="Disordered" evidence="9">
    <location>
        <begin position="321"/>
        <end position="344"/>
    </location>
</feature>
<dbReference type="Pfam" id="PF00447">
    <property type="entry name" value="HSF_DNA-bind"/>
    <property type="match status" value="1"/>
</dbReference>
<evidence type="ECO:0000256" key="9">
    <source>
        <dbReference type="SAM" id="MobiDB-lite"/>
    </source>
</evidence>
<keyword evidence="4" id="KW-0238">DNA-binding</keyword>
<evidence type="ECO:0000256" key="2">
    <source>
        <dbReference type="ARBA" id="ARBA00006403"/>
    </source>
</evidence>
<evidence type="ECO:0000259" key="11">
    <source>
        <dbReference type="PROSITE" id="PS00434"/>
    </source>
</evidence>
<name>A0A815CRS3_ADIRI</name>
<keyword evidence="3" id="KW-0805">Transcription regulation</keyword>
<dbReference type="InterPro" id="IPR000232">
    <property type="entry name" value="HSF_DNA-bd"/>
</dbReference>
<dbReference type="PRINTS" id="PR00056">
    <property type="entry name" value="HSFDOMAIN"/>
</dbReference>
<keyword evidence="10" id="KW-0812">Transmembrane</keyword>
<organism evidence="12 13">
    <name type="scientific">Adineta ricciae</name>
    <name type="common">Rotifer</name>
    <dbReference type="NCBI Taxonomy" id="249248"/>
    <lineage>
        <taxon>Eukaryota</taxon>
        <taxon>Metazoa</taxon>
        <taxon>Spiralia</taxon>
        <taxon>Gnathifera</taxon>
        <taxon>Rotifera</taxon>
        <taxon>Eurotatoria</taxon>
        <taxon>Bdelloidea</taxon>
        <taxon>Adinetida</taxon>
        <taxon>Adinetidae</taxon>
        <taxon>Adineta</taxon>
    </lineage>
</organism>
<feature type="compositionally biased region" description="Polar residues" evidence="9">
    <location>
        <begin position="321"/>
        <end position="336"/>
    </location>
</feature>
<reference evidence="12" key="1">
    <citation type="submission" date="2021-02" db="EMBL/GenBank/DDBJ databases">
        <authorList>
            <person name="Nowell W R."/>
        </authorList>
    </citation>
    <scope>NUCLEOTIDE SEQUENCE</scope>
</reference>
<keyword evidence="10" id="KW-0472">Membrane</keyword>
<dbReference type="PANTHER" id="PTHR10015">
    <property type="entry name" value="HEAT SHOCK TRANSCRIPTION FACTOR"/>
    <property type="match status" value="1"/>
</dbReference>
<dbReference type="InterPro" id="IPR036390">
    <property type="entry name" value="WH_DNA-bd_sf"/>
</dbReference>
<evidence type="ECO:0000256" key="7">
    <source>
        <dbReference type="RuleBase" id="RU004020"/>
    </source>
</evidence>
<dbReference type="EMBL" id="CAJNOR010002389">
    <property type="protein sequence ID" value="CAF1287236.1"/>
    <property type="molecule type" value="Genomic_DNA"/>
</dbReference>
<dbReference type="Proteomes" id="UP000663828">
    <property type="component" value="Unassembled WGS sequence"/>
</dbReference>
<keyword evidence="10" id="KW-1133">Transmembrane helix</keyword>
<comment type="caution">
    <text evidence="12">The sequence shown here is derived from an EMBL/GenBank/DDBJ whole genome shotgun (WGS) entry which is preliminary data.</text>
</comment>
<dbReference type="SMART" id="SM00415">
    <property type="entry name" value="HSF"/>
    <property type="match status" value="1"/>
</dbReference>
<evidence type="ECO:0000256" key="1">
    <source>
        <dbReference type="ARBA" id="ARBA00004123"/>
    </source>
</evidence>
<evidence type="ECO:0000313" key="13">
    <source>
        <dbReference type="Proteomes" id="UP000663828"/>
    </source>
</evidence>
<dbReference type="PANTHER" id="PTHR10015:SF427">
    <property type="entry name" value="HEAT SHOCK FACTOR PROTEIN"/>
    <property type="match status" value="1"/>
</dbReference>
<dbReference type="AlphaFoldDB" id="A0A815CRS3"/>
<feature type="compositionally biased region" description="Low complexity" evidence="9">
    <location>
        <begin position="441"/>
        <end position="453"/>
    </location>
</feature>
<dbReference type="InterPro" id="IPR036388">
    <property type="entry name" value="WH-like_DNA-bd_sf"/>
</dbReference>
<feature type="region of interest" description="Disordered" evidence="9">
    <location>
        <begin position="435"/>
        <end position="471"/>
    </location>
</feature>
<evidence type="ECO:0000256" key="10">
    <source>
        <dbReference type="SAM" id="Phobius"/>
    </source>
</evidence>
<dbReference type="SUPFAM" id="SSF46785">
    <property type="entry name" value="Winged helix' DNA-binding domain"/>
    <property type="match status" value="1"/>
</dbReference>
<sequence length="840" mass="95077">MQEDKSSKTFGRILLGICGGIGLTVLAAPFLTPALRRHALPYVPATREQLDNIFHLLRQYSTKQRRHLIDLGSGDGRIVFEAVQQGFPCATGIEINRVLVYYARLKAYVSGQSKICHFKRANLWKYDLSKYDTIVLFGVDTMMEPLLKKLSKEIADESVVITCRYQFPINYDRTHGEGIDADNIEFNRQRTMSSSSMGDAECYQQQGTQASQTTVTAFLAKLWALVNDPSCNDLIAWDPSGGSFHVYDQSRFAREILPRYFKHNNFASFIRQLNMYGFRKMSTIEHGSLKTERDDIEFAHPSFIRGHDNLLELIKRRAPDNQQQKVSIQPTKTESQTPLPTLPSSILPPSDVTSTTILTDAKTSVRPVELSQVLDDVRTLQTKQTSLSDKLFHVQDENQALWREMSILKQKHAKQQQIVSKLMEFLLHFLTSSTQGHRPSVEQPSSNSSQQEQTPHHPIINQQISSNSLKRKQAAIMLGEEPKKRTTIQQPQRHNIISQPINIGRPHGITINELSDNDSGGWIHTTNTSPLVDLVPSPPPIQTLEDGYQQQQQQQQPQQTLNNYDWTVPTGDIRNSLGKTFKTIGNGHDENNSYIPDFFLTTDEPNGAKSTLGQVDEPNLSGINTSAASIVPFLKEEQIEFSNNFDPHASDSSIYSDGKHSKLLQPNNVSFSLDDITGDVDHIQSSLDNIRELMFDHLPEHASIEDLFCDDHVLLSPLLTNNGQTTNILTDTTSEESKLTNNNNNITNPNHFIYSNSNDINHTSPCKQIILHKSEVPLANPTDVNNQLLEQLINETAKVEEQRQTINQLEREKINLEGKIHQLEQQQQQQHQHPNIRKKQ</sequence>
<feature type="coiled-coil region" evidence="8">
    <location>
        <begin position="785"/>
        <end position="829"/>
    </location>
</feature>
<dbReference type="GO" id="GO:0005634">
    <property type="term" value="C:nucleus"/>
    <property type="evidence" value="ECO:0007669"/>
    <property type="project" value="UniProtKB-SubCell"/>
</dbReference>
<evidence type="ECO:0000256" key="3">
    <source>
        <dbReference type="ARBA" id="ARBA00023015"/>
    </source>
</evidence>
<dbReference type="Gene3D" id="3.40.50.150">
    <property type="entry name" value="Vaccinia Virus protein VP39"/>
    <property type="match status" value="1"/>
</dbReference>
<comment type="similarity">
    <text evidence="2 7">Belongs to the HSF family.</text>
</comment>
<dbReference type="GO" id="GO:0043565">
    <property type="term" value="F:sequence-specific DNA binding"/>
    <property type="evidence" value="ECO:0007669"/>
    <property type="project" value="InterPro"/>
</dbReference>
<keyword evidence="5" id="KW-0804">Transcription</keyword>
<gene>
    <name evidence="12" type="ORF">XAT740_LOCUS28137</name>
</gene>
<evidence type="ECO:0000256" key="5">
    <source>
        <dbReference type="ARBA" id="ARBA00023163"/>
    </source>
</evidence>
<comment type="subcellular location">
    <subcellularLocation>
        <location evidence="1">Nucleus</location>
    </subcellularLocation>
</comment>
<feature type="transmembrane region" description="Helical" evidence="10">
    <location>
        <begin position="12"/>
        <end position="31"/>
    </location>
</feature>
<evidence type="ECO:0000313" key="12">
    <source>
        <dbReference type="EMBL" id="CAF1287236.1"/>
    </source>
</evidence>
<evidence type="ECO:0000256" key="4">
    <source>
        <dbReference type="ARBA" id="ARBA00023125"/>
    </source>
</evidence>
<dbReference type="FunFam" id="1.10.10.10:FF:000027">
    <property type="entry name" value="Heat shock transcription factor 1"/>
    <property type="match status" value="1"/>
</dbReference>
<dbReference type="SUPFAM" id="SSF53335">
    <property type="entry name" value="S-adenosyl-L-methionine-dependent methyltransferases"/>
    <property type="match status" value="1"/>
</dbReference>
<evidence type="ECO:0000256" key="8">
    <source>
        <dbReference type="SAM" id="Coils"/>
    </source>
</evidence>
<dbReference type="CDD" id="cd02440">
    <property type="entry name" value="AdoMet_MTases"/>
    <property type="match status" value="1"/>
</dbReference>
<dbReference type="InterPro" id="IPR029063">
    <property type="entry name" value="SAM-dependent_MTases_sf"/>
</dbReference>
<feature type="domain" description="HSF-type DNA-binding" evidence="11">
    <location>
        <begin position="257"/>
        <end position="281"/>
    </location>
</feature>
<proteinExistence type="inferred from homology"/>